<organism evidence="1">
    <name type="scientific">Candidatus Methanophaga sp. ANME-1 ERB7</name>
    <dbReference type="NCBI Taxonomy" id="2759913"/>
    <lineage>
        <taxon>Archaea</taxon>
        <taxon>Methanobacteriati</taxon>
        <taxon>Methanobacteriota</taxon>
        <taxon>Stenosarchaea group</taxon>
        <taxon>Methanomicrobia</taxon>
        <taxon>Candidatus Methanophagales</taxon>
        <taxon>Candidatus Methanophagaceae</taxon>
        <taxon>Candidatus Methanophaga</taxon>
    </lineage>
</organism>
<gene>
    <name evidence="1" type="ORF">KOBOILMI_00004</name>
</gene>
<reference evidence="1" key="1">
    <citation type="submission" date="2020-06" db="EMBL/GenBank/DDBJ databases">
        <title>Unique genomic features of the anaerobic methanotrophic archaea.</title>
        <authorList>
            <person name="Chadwick G.L."/>
            <person name="Skennerton C.T."/>
            <person name="Laso-Perez R."/>
            <person name="Leu A.O."/>
            <person name="Speth D.R."/>
            <person name="Yu H."/>
            <person name="Morgan-Lang C."/>
            <person name="Hatzenpichler R."/>
            <person name="Goudeau D."/>
            <person name="Malmstrom R."/>
            <person name="Brazelton W.J."/>
            <person name="Woyke T."/>
            <person name="Hallam S.J."/>
            <person name="Tyson G.W."/>
            <person name="Wegener G."/>
            <person name="Boetius A."/>
            <person name="Orphan V."/>
        </authorList>
    </citation>
    <scope>NUCLEOTIDE SEQUENCE</scope>
</reference>
<sequence length="88" mass="9995">MHMPERKLIIEFGIDDDAGGSIEDLEREILAQDICGQAARKYLDSLQEDLAQQAKIRKGSKKVHIKTPHFEFDFQAKRALDGLGKKRS</sequence>
<name>A0A7G9Z1K2_9EURY</name>
<dbReference type="EMBL" id="MT631563">
    <property type="protein sequence ID" value="QNO54136.1"/>
    <property type="molecule type" value="Genomic_DNA"/>
</dbReference>
<dbReference type="AlphaFoldDB" id="A0A7G9Z1K2"/>
<accession>A0A7G9Z1K2</accession>
<proteinExistence type="predicted"/>
<evidence type="ECO:0000313" key="1">
    <source>
        <dbReference type="EMBL" id="QNO54136.1"/>
    </source>
</evidence>
<protein>
    <submittedName>
        <fullName evidence="1">Uncharacterized protein</fullName>
    </submittedName>
</protein>